<proteinExistence type="predicted"/>
<reference evidence="3" key="1">
    <citation type="submission" date="2023-10" db="EMBL/GenBank/DDBJ databases">
        <authorList>
            <person name="Chen Y."/>
            <person name="Shah S."/>
            <person name="Dougan E. K."/>
            <person name="Thang M."/>
            <person name="Chan C."/>
        </authorList>
    </citation>
    <scope>NUCLEOTIDE SEQUENCE [LARGE SCALE GENOMIC DNA]</scope>
</reference>
<feature type="transmembrane region" description="Helical" evidence="2">
    <location>
        <begin position="103"/>
        <end position="125"/>
    </location>
</feature>
<keyword evidence="2" id="KW-1133">Transmembrane helix</keyword>
<accession>A0ABN9XS68</accession>
<keyword evidence="4" id="KW-1185">Reference proteome</keyword>
<evidence type="ECO:0000313" key="3">
    <source>
        <dbReference type="EMBL" id="CAK0902831.1"/>
    </source>
</evidence>
<comment type="caution">
    <text evidence="3">The sequence shown here is derived from an EMBL/GenBank/DDBJ whole genome shotgun (WGS) entry which is preliminary data.</text>
</comment>
<gene>
    <name evidence="3" type="ORF">PCOR1329_LOCUS79319</name>
</gene>
<feature type="region of interest" description="Disordered" evidence="1">
    <location>
        <begin position="1"/>
        <end position="39"/>
    </location>
</feature>
<dbReference type="EMBL" id="CAUYUJ010021126">
    <property type="protein sequence ID" value="CAK0902831.1"/>
    <property type="molecule type" value="Genomic_DNA"/>
</dbReference>
<name>A0ABN9XS68_9DINO</name>
<keyword evidence="2" id="KW-0472">Membrane</keyword>
<protein>
    <submittedName>
        <fullName evidence="3">Uncharacterized protein</fullName>
    </submittedName>
</protein>
<organism evidence="3 4">
    <name type="scientific">Prorocentrum cordatum</name>
    <dbReference type="NCBI Taxonomy" id="2364126"/>
    <lineage>
        <taxon>Eukaryota</taxon>
        <taxon>Sar</taxon>
        <taxon>Alveolata</taxon>
        <taxon>Dinophyceae</taxon>
        <taxon>Prorocentrales</taxon>
        <taxon>Prorocentraceae</taxon>
        <taxon>Prorocentrum</taxon>
    </lineage>
</organism>
<sequence length="690" mass="73723">MMLMSGKVPFSSSRQGRREARRAGTALSSDREPADRRQGRWRAVGGIHRGQESHDKFGLMVTEGAEVGAGSVAVPAAEGEVALGESMWDAAALIGCSEAGVCASLFTVVALSINVAVQVLFILIVNDSLTPAHFSEETVQEYESWRTMIAHNVKFVDDLTYTSLARKVCEFRDAPMSSGPIEGFASISEYLGVRAQEKGKRDAPPLGEWLPAFGIHQVGPPMCCMALMVWFCTVWKEICSIADLAQAFSRLPSGKTTISGSSSGLALTAVSSSRRGMFYSVLFVRSLVCLALATCGALYLAATISLGDLLLNAVALERIVISLDELAFEVFAPSSMRALISLIAPLPRPPSPALRGLDARPVVSLFAIGAGVAGVWWSVLLPQVEILETARSALCDGDLDFIVTCDKTGVVVAYSPTALDEGGEPVDAGSMYNYRAIRNIIKNGTDGTNSLSYGDMFDSAVGFTGGRFTVQGRANYDTERATHMLNAYCADMDWNGSLSWPVLADILESAGVFSGVGDIGPFTSCADVAPFCYSEDAVSTRVRQYCPVTCGCDDPSGELILVGTEQGCPLTCVNTPMYAQALSDMDCADWTMESPSTLYGVDLMEAYVMGLYKMGWPEWVVDGMIAMMNVSMSASGCPGLAAFMQSVSTGWSFGNLCDWNNPFGLKPITVFCPVSCGCRQSNDILCPTTC</sequence>
<evidence type="ECO:0000256" key="2">
    <source>
        <dbReference type="SAM" id="Phobius"/>
    </source>
</evidence>
<feature type="compositionally biased region" description="Basic and acidic residues" evidence="1">
    <location>
        <begin position="29"/>
        <end position="38"/>
    </location>
</feature>
<feature type="transmembrane region" description="Helical" evidence="2">
    <location>
        <begin position="282"/>
        <end position="306"/>
    </location>
</feature>
<evidence type="ECO:0000313" key="4">
    <source>
        <dbReference type="Proteomes" id="UP001189429"/>
    </source>
</evidence>
<dbReference type="Proteomes" id="UP001189429">
    <property type="component" value="Unassembled WGS sequence"/>
</dbReference>
<evidence type="ECO:0000256" key="1">
    <source>
        <dbReference type="SAM" id="MobiDB-lite"/>
    </source>
</evidence>
<keyword evidence="2" id="KW-0812">Transmembrane</keyword>